<evidence type="ECO:0000313" key="2">
    <source>
        <dbReference type="EMBL" id="OLF16172.1"/>
    </source>
</evidence>
<keyword evidence="3" id="KW-1185">Reference proteome</keyword>
<sequence length="118" mass="12503">MGLVLVRVPPAVRAGVGQLRMRLDGVVVADADLAVCAPCRRAVLEQVRVDEAHRRLGYGRVLVAAALAVAPPGQGYDWSTTTVLNSPATRAFWAAVGWPGQLGRPDRCTDMVRAVGEG</sequence>
<accession>A0A1Q8CP85</accession>
<dbReference type="Gene3D" id="3.40.630.30">
    <property type="match status" value="1"/>
</dbReference>
<dbReference type="SUPFAM" id="SSF55729">
    <property type="entry name" value="Acyl-CoA N-acyltransferases (Nat)"/>
    <property type="match status" value="1"/>
</dbReference>
<dbReference type="STRING" id="1912961.BU204_18330"/>
<evidence type="ECO:0000259" key="1">
    <source>
        <dbReference type="Pfam" id="PF00583"/>
    </source>
</evidence>
<dbReference type="InterPro" id="IPR000182">
    <property type="entry name" value="GNAT_dom"/>
</dbReference>
<evidence type="ECO:0000313" key="3">
    <source>
        <dbReference type="Proteomes" id="UP000185596"/>
    </source>
</evidence>
<dbReference type="AlphaFoldDB" id="A0A1Q8CP85"/>
<reference evidence="2 3" key="1">
    <citation type="submission" date="2016-12" db="EMBL/GenBank/DDBJ databases">
        <title>The draft genome sequence of Actinophytocola sp. 11-183.</title>
        <authorList>
            <person name="Wang W."/>
            <person name="Yuan L."/>
        </authorList>
    </citation>
    <scope>NUCLEOTIDE SEQUENCE [LARGE SCALE GENOMIC DNA]</scope>
    <source>
        <strain evidence="2 3">11-183</strain>
    </source>
</reference>
<dbReference type="InterPro" id="IPR016181">
    <property type="entry name" value="Acyl_CoA_acyltransferase"/>
</dbReference>
<dbReference type="Proteomes" id="UP000185596">
    <property type="component" value="Unassembled WGS sequence"/>
</dbReference>
<organism evidence="2 3">
    <name type="scientific">Actinophytocola xanthii</name>
    <dbReference type="NCBI Taxonomy" id="1912961"/>
    <lineage>
        <taxon>Bacteria</taxon>
        <taxon>Bacillati</taxon>
        <taxon>Actinomycetota</taxon>
        <taxon>Actinomycetes</taxon>
        <taxon>Pseudonocardiales</taxon>
        <taxon>Pseudonocardiaceae</taxon>
    </lineage>
</organism>
<dbReference type="EMBL" id="MSIE01000032">
    <property type="protein sequence ID" value="OLF16172.1"/>
    <property type="molecule type" value="Genomic_DNA"/>
</dbReference>
<feature type="domain" description="N-acetyltransferase" evidence="1">
    <location>
        <begin position="36"/>
        <end position="97"/>
    </location>
</feature>
<dbReference type="GO" id="GO:0016747">
    <property type="term" value="F:acyltransferase activity, transferring groups other than amino-acyl groups"/>
    <property type="evidence" value="ECO:0007669"/>
    <property type="project" value="InterPro"/>
</dbReference>
<proteinExistence type="predicted"/>
<protein>
    <recommendedName>
        <fullName evidence="1">N-acetyltransferase domain-containing protein</fullName>
    </recommendedName>
</protein>
<dbReference type="Pfam" id="PF00583">
    <property type="entry name" value="Acetyltransf_1"/>
    <property type="match status" value="1"/>
</dbReference>
<comment type="caution">
    <text evidence="2">The sequence shown here is derived from an EMBL/GenBank/DDBJ whole genome shotgun (WGS) entry which is preliminary data.</text>
</comment>
<gene>
    <name evidence="2" type="ORF">BU204_18330</name>
</gene>
<name>A0A1Q8CP85_9PSEU</name>